<evidence type="ECO:0000256" key="1">
    <source>
        <dbReference type="ARBA" id="ARBA00011073"/>
    </source>
</evidence>
<evidence type="ECO:0000259" key="12">
    <source>
        <dbReference type="Pfam" id="PF02225"/>
    </source>
</evidence>
<evidence type="ECO:0000256" key="9">
    <source>
        <dbReference type="PROSITE-ProRule" id="PRU01240"/>
    </source>
</evidence>
<dbReference type="InterPro" id="IPR003137">
    <property type="entry name" value="PA_domain"/>
</dbReference>
<evidence type="ECO:0000313" key="13">
    <source>
        <dbReference type="EMBL" id="RCW77437.1"/>
    </source>
</evidence>
<feature type="active site" description="Charge relay system" evidence="8 9">
    <location>
        <position position="445"/>
    </location>
</feature>
<dbReference type="InterPro" id="IPR046450">
    <property type="entry name" value="PA_dom_sf"/>
</dbReference>
<dbReference type="Pfam" id="PF00082">
    <property type="entry name" value="Peptidase_S8"/>
    <property type="match status" value="1"/>
</dbReference>
<evidence type="ECO:0000256" key="10">
    <source>
        <dbReference type="RuleBase" id="RU003355"/>
    </source>
</evidence>
<dbReference type="InterPro" id="IPR034213">
    <property type="entry name" value="S8_Vpr-like"/>
</dbReference>
<dbReference type="InterPro" id="IPR000209">
    <property type="entry name" value="Peptidase_S8/S53_dom"/>
</dbReference>
<dbReference type="PROSITE" id="PS00138">
    <property type="entry name" value="SUBTILASE_SER"/>
    <property type="match status" value="1"/>
</dbReference>
<dbReference type="CDD" id="cd07474">
    <property type="entry name" value="Peptidases_S8_subtilisin_Vpr-like"/>
    <property type="match status" value="1"/>
</dbReference>
<keyword evidence="14" id="KW-1185">Reference proteome</keyword>
<dbReference type="SUPFAM" id="SSF52743">
    <property type="entry name" value="Subtilisin-like"/>
    <property type="match status" value="1"/>
</dbReference>
<dbReference type="AlphaFoldDB" id="A0A368YEY4"/>
<dbReference type="Gene3D" id="3.50.30.30">
    <property type="match status" value="1"/>
</dbReference>
<dbReference type="PROSITE" id="PS00137">
    <property type="entry name" value="SUBTILASE_HIS"/>
    <property type="match status" value="1"/>
</dbReference>
<dbReference type="Pfam" id="PF02225">
    <property type="entry name" value="PA"/>
    <property type="match status" value="1"/>
</dbReference>
<accession>A0A368YEY4</accession>
<evidence type="ECO:0000256" key="2">
    <source>
        <dbReference type="ARBA" id="ARBA00022512"/>
    </source>
</evidence>
<gene>
    <name evidence="13" type="ORF">DFR57_101311</name>
</gene>
<dbReference type="RefSeq" id="WP_114351361.1">
    <property type="nucleotide sequence ID" value="NZ_QPJJ01000001.1"/>
</dbReference>
<dbReference type="InterPro" id="IPR022398">
    <property type="entry name" value="Peptidase_S8_His-AS"/>
</dbReference>
<dbReference type="OrthoDB" id="9798386at2"/>
<proteinExistence type="inferred from homology"/>
<evidence type="ECO:0000313" key="14">
    <source>
        <dbReference type="Proteomes" id="UP000252585"/>
    </source>
</evidence>
<evidence type="ECO:0000256" key="3">
    <source>
        <dbReference type="ARBA" id="ARBA00022525"/>
    </source>
</evidence>
<dbReference type="InterPro" id="IPR023828">
    <property type="entry name" value="Peptidase_S8_Ser-AS"/>
</dbReference>
<dbReference type="InterPro" id="IPR023827">
    <property type="entry name" value="Peptidase_S8_Asp-AS"/>
</dbReference>
<evidence type="ECO:0000256" key="5">
    <source>
        <dbReference type="ARBA" id="ARBA00022729"/>
    </source>
</evidence>
<dbReference type="PRINTS" id="PR00723">
    <property type="entry name" value="SUBTILISIN"/>
</dbReference>
<evidence type="ECO:0000256" key="7">
    <source>
        <dbReference type="ARBA" id="ARBA00022825"/>
    </source>
</evidence>
<dbReference type="PANTHER" id="PTHR43806:SF65">
    <property type="entry name" value="SERINE PROTEASE APRX"/>
    <property type="match status" value="1"/>
</dbReference>
<dbReference type="InterPro" id="IPR050131">
    <property type="entry name" value="Peptidase_S8_subtilisin-like"/>
</dbReference>
<keyword evidence="3" id="KW-0964">Secreted</keyword>
<dbReference type="PANTHER" id="PTHR43806">
    <property type="entry name" value="PEPTIDASE S8"/>
    <property type="match status" value="1"/>
</dbReference>
<evidence type="ECO:0000256" key="8">
    <source>
        <dbReference type="PIRSR" id="PIRSR615500-1"/>
    </source>
</evidence>
<organism evidence="13 14">
    <name type="scientific">Saliterribacillus persicus</name>
    <dbReference type="NCBI Taxonomy" id="930114"/>
    <lineage>
        <taxon>Bacteria</taxon>
        <taxon>Bacillati</taxon>
        <taxon>Bacillota</taxon>
        <taxon>Bacilli</taxon>
        <taxon>Bacillales</taxon>
        <taxon>Bacillaceae</taxon>
        <taxon>Saliterribacillus</taxon>
    </lineage>
</organism>
<keyword evidence="2" id="KW-0134">Cell wall</keyword>
<evidence type="ECO:0000259" key="11">
    <source>
        <dbReference type="Pfam" id="PF00082"/>
    </source>
</evidence>
<comment type="similarity">
    <text evidence="1 9 10">Belongs to the peptidase S8 family.</text>
</comment>
<dbReference type="InterPro" id="IPR015500">
    <property type="entry name" value="Peptidase_S8_subtilisin-rel"/>
</dbReference>
<evidence type="ECO:0000256" key="4">
    <source>
        <dbReference type="ARBA" id="ARBA00022670"/>
    </source>
</evidence>
<dbReference type="EMBL" id="QPJJ01000001">
    <property type="protein sequence ID" value="RCW77437.1"/>
    <property type="molecule type" value="Genomic_DNA"/>
</dbReference>
<feature type="active site" description="Charge relay system" evidence="8 9">
    <location>
        <position position="159"/>
    </location>
</feature>
<evidence type="ECO:0000256" key="6">
    <source>
        <dbReference type="ARBA" id="ARBA00022801"/>
    </source>
</evidence>
<keyword evidence="5" id="KW-0732">Signal</keyword>
<keyword evidence="6 9" id="KW-0378">Hydrolase</keyword>
<dbReference type="PROSITE" id="PS51892">
    <property type="entry name" value="SUBTILASE"/>
    <property type="match status" value="1"/>
</dbReference>
<keyword evidence="4 9" id="KW-0645">Protease</keyword>
<sequence length="703" mass="76815">MHKIIPMLILTLLLVAFDTDKETYIIEVKGDPHEVRQKIERHHPRLEIVEVYDTIFNGLAIRATKQEQAALNRYPFFKKSYPNLTYKTQEEGNLNQTVPFLLSESIPYTGKGVKVGVIDTGIDYSHPDLQANVKGGYDFVDFDDDPMETLPEEGEPTLHGTHVAGVIAANGRMKGIAPDAELYGYRALGPGGAGTSVQVMAAIERAVKDGMDIINLSLGNEVNGPDWPTSVAVNKATENGVTVVAAAGNAGPLAWTLGSPATATSSIAVGASTPTTTSPFLTDKLERREMKLQQLIGAPSWSFTRDMKLTINKKEAERNILLVERGEKEFGKIASEAQELGASAVVIYNNEKGAFQGSIEGAEIPITIPVVSITKEDGQFLKGKIEEKDTYWIDTIYKKSADLLADFSSRGPVTVNWAIKPDLLAPGTEVTSTIPGGYKTLQGTSMAAPHVAGALALIKEAHPNWGPSKLKAALVSNTDLLASYKPSEQGVGKINVAAAIRADTLIYDHALNFGKIDQKGDKYATVTIENVSKKEKTYTFHQPNLKIGTRFDLPKRFTLPPKEKKTVKINLSVNPIVLDQGIHEGYLTLNDIKLPYLYINQTAAFPKAMGMDLQLLPLSKGKYEYQVYVTEGDATLTIDLYDPDTFRFIHTLVERSVSKAGVITGELKEKEMPKPGTYLANVEVKTNKGDVSHYQTIVEVPLQ</sequence>
<reference evidence="13 14" key="1">
    <citation type="submission" date="2018-07" db="EMBL/GenBank/DDBJ databases">
        <title>Genomic Encyclopedia of Type Strains, Phase IV (KMG-IV): sequencing the most valuable type-strain genomes for metagenomic binning, comparative biology and taxonomic classification.</title>
        <authorList>
            <person name="Goeker M."/>
        </authorList>
    </citation>
    <scope>NUCLEOTIDE SEQUENCE [LARGE SCALE GENOMIC DNA]</scope>
    <source>
        <strain evidence="13 14">DSM 27696</strain>
    </source>
</reference>
<dbReference type="GO" id="GO:0006508">
    <property type="term" value="P:proteolysis"/>
    <property type="evidence" value="ECO:0007669"/>
    <property type="project" value="UniProtKB-KW"/>
</dbReference>
<dbReference type="SUPFAM" id="SSF52025">
    <property type="entry name" value="PA domain"/>
    <property type="match status" value="1"/>
</dbReference>
<keyword evidence="7 9" id="KW-0720">Serine protease</keyword>
<dbReference type="GO" id="GO:0004252">
    <property type="term" value="F:serine-type endopeptidase activity"/>
    <property type="evidence" value="ECO:0007669"/>
    <property type="project" value="UniProtKB-UniRule"/>
</dbReference>
<dbReference type="Gene3D" id="3.40.50.200">
    <property type="entry name" value="Peptidase S8/S53 domain"/>
    <property type="match status" value="1"/>
</dbReference>
<dbReference type="PROSITE" id="PS00136">
    <property type="entry name" value="SUBTILASE_ASP"/>
    <property type="match status" value="1"/>
</dbReference>
<feature type="active site" description="Charge relay system" evidence="8 9">
    <location>
        <position position="119"/>
    </location>
</feature>
<protein>
    <submittedName>
        <fullName evidence="13">Minor extracellular serine protease Vpr</fullName>
    </submittedName>
</protein>
<feature type="domain" description="Peptidase S8/S53" evidence="11">
    <location>
        <begin position="110"/>
        <end position="492"/>
    </location>
</feature>
<name>A0A368YEY4_9BACI</name>
<comment type="caution">
    <text evidence="13">The sequence shown here is derived from an EMBL/GenBank/DDBJ whole genome shotgun (WGS) entry which is preliminary data.</text>
</comment>
<feature type="domain" description="PA" evidence="12">
    <location>
        <begin position="315"/>
        <end position="379"/>
    </location>
</feature>
<dbReference type="Proteomes" id="UP000252585">
    <property type="component" value="Unassembled WGS sequence"/>
</dbReference>
<dbReference type="InterPro" id="IPR036852">
    <property type="entry name" value="Peptidase_S8/S53_dom_sf"/>
</dbReference>